<dbReference type="Proteomes" id="UP000749646">
    <property type="component" value="Unassembled WGS sequence"/>
</dbReference>
<evidence type="ECO:0000313" key="1">
    <source>
        <dbReference type="EMBL" id="KAF9919269.1"/>
    </source>
</evidence>
<proteinExistence type="predicted"/>
<evidence type="ECO:0000313" key="2">
    <source>
        <dbReference type="Proteomes" id="UP000749646"/>
    </source>
</evidence>
<dbReference type="AlphaFoldDB" id="A0A9P6LRN0"/>
<keyword evidence="2" id="KW-1185">Reference proteome</keyword>
<dbReference type="EMBL" id="JAAAHW010011561">
    <property type="protein sequence ID" value="KAF9919269.1"/>
    <property type="molecule type" value="Genomic_DNA"/>
</dbReference>
<sequence>MTTPISPRPLNATGLGMPTSILVSAAQNRLEVLGPAGVVHFEEDEMEESLDYVLPVSKLMSSPEGLFAGASVSLSSLDHRGGVHKPLLDGVVGDATEGVEALEQRCE</sequence>
<name>A0A9P6LRN0_9FUNG</name>
<organism evidence="1 2">
    <name type="scientific">Modicella reniformis</name>
    <dbReference type="NCBI Taxonomy" id="1440133"/>
    <lineage>
        <taxon>Eukaryota</taxon>
        <taxon>Fungi</taxon>
        <taxon>Fungi incertae sedis</taxon>
        <taxon>Mucoromycota</taxon>
        <taxon>Mortierellomycotina</taxon>
        <taxon>Mortierellomycetes</taxon>
        <taxon>Mortierellales</taxon>
        <taxon>Mortierellaceae</taxon>
        <taxon>Modicella</taxon>
    </lineage>
</organism>
<protein>
    <submittedName>
        <fullName evidence="1">Uncharacterized protein</fullName>
    </submittedName>
</protein>
<gene>
    <name evidence="1" type="ORF">BGZ65_012253</name>
</gene>
<comment type="caution">
    <text evidence="1">The sequence shown here is derived from an EMBL/GenBank/DDBJ whole genome shotgun (WGS) entry which is preliminary data.</text>
</comment>
<accession>A0A9P6LRN0</accession>
<reference evidence="1" key="1">
    <citation type="journal article" date="2020" name="Fungal Divers.">
        <title>Resolving the Mortierellaceae phylogeny through synthesis of multi-gene phylogenetics and phylogenomics.</title>
        <authorList>
            <person name="Vandepol N."/>
            <person name="Liber J."/>
            <person name="Desiro A."/>
            <person name="Na H."/>
            <person name="Kennedy M."/>
            <person name="Barry K."/>
            <person name="Grigoriev I.V."/>
            <person name="Miller A.N."/>
            <person name="O'Donnell K."/>
            <person name="Stajich J.E."/>
            <person name="Bonito G."/>
        </authorList>
    </citation>
    <scope>NUCLEOTIDE SEQUENCE</scope>
    <source>
        <strain evidence="1">MES-2147</strain>
    </source>
</reference>